<accession>A0A5B7HHB6</accession>
<protein>
    <submittedName>
        <fullName evidence="1">Uncharacterized protein</fullName>
    </submittedName>
</protein>
<reference evidence="1 2" key="1">
    <citation type="submission" date="2019-05" db="EMBL/GenBank/DDBJ databases">
        <title>Another draft genome of Portunus trituberculatus and its Hox gene families provides insights of decapod evolution.</title>
        <authorList>
            <person name="Jeong J.-H."/>
            <person name="Song I."/>
            <person name="Kim S."/>
            <person name="Choi T."/>
            <person name="Kim D."/>
            <person name="Ryu S."/>
            <person name="Kim W."/>
        </authorList>
    </citation>
    <scope>NUCLEOTIDE SEQUENCE [LARGE SCALE GENOMIC DNA]</scope>
    <source>
        <tissue evidence="1">Muscle</tissue>
    </source>
</reference>
<dbReference type="EMBL" id="VSRR010028226">
    <property type="protein sequence ID" value="MPC68687.1"/>
    <property type="molecule type" value="Genomic_DNA"/>
</dbReference>
<evidence type="ECO:0000313" key="1">
    <source>
        <dbReference type="EMBL" id="MPC68687.1"/>
    </source>
</evidence>
<gene>
    <name evidence="1" type="ORF">E2C01_062891</name>
</gene>
<comment type="caution">
    <text evidence="1">The sequence shown here is derived from an EMBL/GenBank/DDBJ whole genome shotgun (WGS) entry which is preliminary data.</text>
</comment>
<keyword evidence="2" id="KW-1185">Reference proteome</keyword>
<proteinExistence type="predicted"/>
<organism evidence="1 2">
    <name type="scientific">Portunus trituberculatus</name>
    <name type="common">Swimming crab</name>
    <name type="synonym">Neptunus trituberculatus</name>
    <dbReference type="NCBI Taxonomy" id="210409"/>
    <lineage>
        <taxon>Eukaryota</taxon>
        <taxon>Metazoa</taxon>
        <taxon>Ecdysozoa</taxon>
        <taxon>Arthropoda</taxon>
        <taxon>Crustacea</taxon>
        <taxon>Multicrustacea</taxon>
        <taxon>Malacostraca</taxon>
        <taxon>Eumalacostraca</taxon>
        <taxon>Eucarida</taxon>
        <taxon>Decapoda</taxon>
        <taxon>Pleocyemata</taxon>
        <taxon>Brachyura</taxon>
        <taxon>Eubrachyura</taxon>
        <taxon>Portunoidea</taxon>
        <taxon>Portunidae</taxon>
        <taxon>Portuninae</taxon>
        <taxon>Portunus</taxon>
    </lineage>
</organism>
<name>A0A5B7HHB6_PORTR</name>
<sequence>MEKAKGWVATLPGTERKSYDVCILELHYVIACTRRKQNINGYKERLVKEYIEGDNSRVSGSKSPGWPCLGVTQRSGGYFKTGSQRNKGPYIYPAQPPGDWQHLTIASNITFLQGRKA</sequence>
<evidence type="ECO:0000313" key="2">
    <source>
        <dbReference type="Proteomes" id="UP000324222"/>
    </source>
</evidence>
<dbReference type="AlphaFoldDB" id="A0A5B7HHB6"/>
<dbReference type="Proteomes" id="UP000324222">
    <property type="component" value="Unassembled WGS sequence"/>
</dbReference>